<dbReference type="AlphaFoldDB" id="A0ABD2W363"/>
<name>A0ABD2W363_9HYME</name>
<protein>
    <submittedName>
        <fullName evidence="1">Uncharacterized protein</fullName>
    </submittedName>
</protein>
<evidence type="ECO:0000313" key="1">
    <source>
        <dbReference type="EMBL" id="KAL3387041.1"/>
    </source>
</evidence>
<accession>A0ABD2W363</accession>
<reference evidence="1 2" key="1">
    <citation type="journal article" date="2024" name="bioRxiv">
        <title>A reference genome for Trichogramma kaykai: A tiny desert-dwelling parasitoid wasp with competing sex-ratio distorters.</title>
        <authorList>
            <person name="Culotta J."/>
            <person name="Lindsey A.R."/>
        </authorList>
    </citation>
    <scope>NUCLEOTIDE SEQUENCE [LARGE SCALE GENOMIC DNA]</scope>
    <source>
        <strain evidence="1 2">KSX58</strain>
    </source>
</reference>
<gene>
    <name evidence="1" type="ORF">TKK_017618</name>
</gene>
<comment type="caution">
    <text evidence="1">The sequence shown here is derived from an EMBL/GenBank/DDBJ whole genome shotgun (WGS) entry which is preliminary data.</text>
</comment>
<dbReference type="Proteomes" id="UP001627154">
    <property type="component" value="Unassembled WGS sequence"/>
</dbReference>
<sequence length="74" mass="8747">MRSLEVARNDDKGNFYFSLDIHIPNVGTYENMEFSTFSLKVVELEEKDKRTIHLLIFLFMQFLSRPDQSESSIK</sequence>
<keyword evidence="2" id="KW-1185">Reference proteome</keyword>
<proteinExistence type="predicted"/>
<organism evidence="1 2">
    <name type="scientific">Trichogramma kaykai</name>
    <dbReference type="NCBI Taxonomy" id="54128"/>
    <lineage>
        <taxon>Eukaryota</taxon>
        <taxon>Metazoa</taxon>
        <taxon>Ecdysozoa</taxon>
        <taxon>Arthropoda</taxon>
        <taxon>Hexapoda</taxon>
        <taxon>Insecta</taxon>
        <taxon>Pterygota</taxon>
        <taxon>Neoptera</taxon>
        <taxon>Endopterygota</taxon>
        <taxon>Hymenoptera</taxon>
        <taxon>Apocrita</taxon>
        <taxon>Proctotrupomorpha</taxon>
        <taxon>Chalcidoidea</taxon>
        <taxon>Trichogrammatidae</taxon>
        <taxon>Trichogramma</taxon>
    </lineage>
</organism>
<dbReference type="EMBL" id="JBJJXI010000141">
    <property type="protein sequence ID" value="KAL3387041.1"/>
    <property type="molecule type" value="Genomic_DNA"/>
</dbReference>
<evidence type="ECO:0000313" key="2">
    <source>
        <dbReference type="Proteomes" id="UP001627154"/>
    </source>
</evidence>